<dbReference type="InterPro" id="IPR036286">
    <property type="entry name" value="LexA/Signal_pep-like_sf"/>
</dbReference>
<keyword evidence="5 7" id="KW-0645">Protease</keyword>
<dbReference type="Pfam" id="PF10502">
    <property type="entry name" value="Peptidase_S26"/>
    <property type="match status" value="1"/>
</dbReference>
<dbReference type="InterPro" id="IPR019758">
    <property type="entry name" value="Pept_S26A_signal_pept_1_CS"/>
</dbReference>
<dbReference type="InterPro" id="IPR019756">
    <property type="entry name" value="Pept_S26A_signal_pept_1_Ser-AS"/>
</dbReference>
<dbReference type="InterPro" id="IPR019533">
    <property type="entry name" value="Peptidase_S26"/>
</dbReference>
<gene>
    <name evidence="10" type="primary">lepB</name>
    <name evidence="10" type="ORF">ACJDT4_05520</name>
</gene>
<dbReference type="Proteomes" id="UP001623592">
    <property type="component" value="Unassembled WGS sequence"/>
</dbReference>
<dbReference type="PROSITE" id="PS00501">
    <property type="entry name" value="SPASE_I_1"/>
    <property type="match status" value="1"/>
</dbReference>
<accession>A0ABW8TBG4</accession>
<evidence type="ECO:0000256" key="1">
    <source>
        <dbReference type="ARBA" id="ARBA00000677"/>
    </source>
</evidence>
<evidence type="ECO:0000256" key="4">
    <source>
        <dbReference type="ARBA" id="ARBA00013208"/>
    </source>
</evidence>
<dbReference type="GO" id="GO:0009003">
    <property type="term" value="F:signal peptidase activity"/>
    <property type="evidence" value="ECO:0007669"/>
    <property type="project" value="UniProtKB-EC"/>
</dbReference>
<feature type="domain" description="Peptidase S26" evidence="9">
    <location>
        <begin position="6"/>
        <end position="171"/>
    </location>
</feature>
<evidence type="ECO:0000256" key="7">
    <source>
        <dbReference type="RuleBase" id="RU003993"/>
    </source>
</evidence>
<dbReference type="CDD" id="cd06530">
    <property type="entry name" value="S26_SPase_I"/>
    <property type="match status" value="1"/>
</dbReference>
<feature type="transmembrane region" description="Helical" evidence="7">
    <location>
        <begin position="12"/>
        <end position="32"/>
    </location>
</feature>
<evidence type="ECO:0000256" key="6">
    <source>
        <dbReference type="ARBA" id="ARBA00022801"/>
    </source>
</evidence>
<evidence type="ECO:0000313" key="11">
    <source>
        <dbReference type="Proteomes" id="UP001623592"/>
    </source>
</evidence>
<sequence length="181" mass="20723">MVKQLLQLGKTLVIALIAATLIIMFVFETVSVDGTSMYSTLHNNDRLVIEKVSYRFKKPEKGDIIVFKYPSDTSKKFIKRVIAVGGDKIKISNDRVYVNGKRISEPYAYFIDGSNNVIQDYRIHNYAEATVPKDSVFVLGDNRYNSLDSRFEDEVGFVNDKLIIGKELLRIYPFNKIGRVR</sequence>
<evidence type="ECO:0000256" key="5">
    <source>
        <dbReference type="ARBA" id="ARBA00022670"/>
    </source>
</evidence>
<organism evidence="10 11">
    <name type="scientific">Clostridium neuense</name>
    <dbReference type="NCBI Taxonomy" id="1728934"/>
    <lineage>
        <taxon>Bacteria</taxon>
        <taxon>Bacillati</taxon>
        <taxon>Bacillota</taxon>
        <taxon>Clostridia</taxon>
        <taxon>Eubacteriales</taxon>
        <taxon>Clostridiaceae</taxon>
        <taxon>Clostridium</taxon>
    </lineage>
</organism>
<comment type="subcellular location">
    <subcellularLocation>
        <location evidence="2">Cell membrane</location>
        <topology evidence="2">Single-pass type II membrane protein</topology>
    </subcellularLocation>
    <subcellularLocation>
        <location evidence="8">Membrane</location>
        <topology evidence="8">Single-pass type II membrane protein</topology>
    </subcellularLocation>
</comment>
<keyword evidence="7" id="KW-1133">Transmembrane helix</keyword>
<dbReference type="EMBL" id="JBJIAA010000004">
    <property type="protein sequence ID" value="MFL0249874.1"/>
    <property type="molecule type" value="Genomic_DNA"/>
</dbReference>
<dbReference type="PANTHER" id="PTHR43390">
    <property type="entry name" value="SIGNAL PEPTIDASE I"/>
    <property type="match status" value="1"/>
</dbReference>
<keyword evidence="7" id="KW-0472">Membrane</keyword>
<name>A0ABW8TBG4_9CLOT</name>
<dbReference type="EC" id="3.4.21.89" evidence="4 7"/>
<evidence type="ECO:0000256" key="3">
    <source>
        <dbReference type="ARBA" id="ARBA00009370"/>
    </source>
</evidence>
<dbReference type="InterPro" id="IPR000223">
    <property type="entry name" value="Pept_S26A_signal_pept_1"/>
</dbReference>
<dbReference type="PROSITE" id="PS00761">
    <property type="entry name" value="SPASE_I_3"/>
    <property type="match status" value="1"/>
</dbReference>
<comment type="similarity">
    <text evidence="3 8">Belongs to the peptidase S26 family.</text>
</comment>
<dbReference type="NCBIfam" id="TIGR02227">
    <property type="entry name" value="sigpep_I_bact"/>
    <property type="match status" value="1"/>
</dbReference>
<keyword evidence="11" id="KW-1185">Reference proteome</keyword>
<dbReference type="PANTHER" id="PTHR43390:SF1">
    <property type="entry name" value="CHLOROPLAST PROCESSING PEPTIDASE"/>
    <property type="match status" value="1"/>
</dbReference>
<protein>
    <recommendedName>
        <fullName evidence="4 7">Signal peptidase I</fullName>
        <ecNumber evidence="4 7">3.4.21.89</ecNumber>
    </recommendedName>
</protein>
<dbReference type="PROSITE" id="PS00760">
    <property type="entry name" value="SPASE_I_2"/>
    <property type="match status" value="1"/>
</dbReference>
<evidence type="ECO:0000256" key="2">
    <source>
        <dbReference type="ARBA" id="ARBA00004401"/>
    </source>
</evidence>
<dbReference type="PRINTS" id="PR00727">
    <property type="entry name" value="LEADERPTASE"/>
</dbReference>
<reference evidence="10 11" key="1">
    <citation type="submission" date="2024-11" db="EMBL/GenBank/DDBJ databases">
        <authorList>
            <person name="Heng Y.C."/>
            <person name="Lim A.C.H."/>
            <person name="Lee J.K.Y."/>
            <person name="Kittelmann S."/>
        </authorList>
    </citation>
    <scope>NUCLEOTIDE SEQUENCE [LARGE SCALE GENOMIC DNA]</scope>
    <source>
        <strain evidence="10 11">WILCCON 0114</strain>
    </source>
</reference>
<dbReference type="RefSeq" id="WP_406786543.1">
    <property type="nucleotide sequence ID" value="NZ_JBJIAA010000004.1"/>
</dbReference>
<dbReference type="Gene3D" id="2.10.109.10">
    <property type="entry name" value="Umud Fragment, subunit A"/>
    <property type="match status" value="1"/>
</dbReference>
<comment type="caution">
    <text evidence="10">The sequence shown here is derived from an EMBL/GenBank/DDBJ whole genome shotgun (WGS) entry which is preliminary data.</text>
</comment>
<dbReference type="InterPro" id="IPR019757">
    <property type="entry name" value="Pept_S26A_signal_pept_1_Lys-AS"/>
</dbReference>
<keyword evidence="7" id="KW-0812">Transmembrane</keyword>
<comment type="catalytic activity">
    <reaction evidence="1 7">
        <text>Cleavage of hydrophobic, N-terminal signal or leader sequences from secreted and periplasmic proteins.</text>
        <dbReference type="EC" id="3.4.21.89"/>
    </reaction>
</comment>
<proteinExistence type="inferred from homology"/>
<dbReference type="SUPFAM" id="SSF51306">
    <property type="entry name" value="LexA/Signal peptidase"/>
    <property type="match status" value="1"/>
</dbReference>
<evidence type="ECO:0000313" key="10">
    <source>
        <dbReference type="EMBL" id="MFL0249874.1"/>
    </source>
</evidence>
<evidence type="ECO:0000259" key="9">
    <source>
        <dbReference type="Pfam" id="PF10502"/>
    </source>
</evidence>
<evidence type="ECO:0000256" key="8">
    <source>
        <dbReference type="RuleBase" id="RU362042"/>
    </source>
</evidence>
<keyword evidence="6 7" id="KW-0378">Hydrolase</keyword>